<feature type="chain" id="PRO_5038895589" evidence="3">
    <location>
        <begin position="21"/>
        <end position="393"/>
    </location>
</feature>
<keyword evidence="6" id="KW-1185">Reference proteome</keyword>
<dbReference type="SUPFAM" id="SSF53822">
    <property type="entry name" value="Periplasmic binding protein-like I"/>
    <property type="match status" value="1"/>
</dbReference>
<name>A0A4U6QB24_9ACTN</name>
<evidence type="ECO:0000256" key="3">
    <source>
        <dbReference type="SAM" id="SignalP"/>
    </source>
</evidence>
<organism evidence="5 6">
    <name type="scientific">Nakamurella flava</name>
    <dbReference type="NCBI Taxonomy" id="2576308"/>
    <lineage>
        <taxon>Bacteria</taxon>
        <taxon>Bacillati</taxon>
        <taxon>Actinomycetota</taxon>
        <taxon>Actinomycetes</taxon>
        <taxon>Nakamurellales</taxon>
        <taxon>Nakamurellaceae</taxon>
        <taxon>Nakamurella</taxon>
    </lineage>
</organism>
<dbReference type="RefSeq" id="WP_137451498.1">
    <property type="nucleotide sequence ID" value="NZ_SZZH01000006.1"/>
</dbReference>
<dbReference type="PANTHER" id="PTHR30036:SF1">
    <property type="entry name" value="D-XYLOSE-BINDING PERIPLASMIC PROTEIN"/>
    <property type="match status" value="1"/>
</dbReference>
<dbReference type="EMBL" id="SZZH01000006">
    <property type="protein sequence ID" value="TKV57112.1"/>
    <property type="molecule type" value="Genomic_DNA"/>
</dbReference>
<dbReference type="AlphaFoldDB" id="A0A4U6QB24"/>
<comment type="caution">
    <text evidence="5">The sequence shown here is derived from an EMBL/GenBank/DDBJ whole genome shotgun (WGS) entry which is preliminary data.</text>
</comment>
<dbReference type="InterPro" id="IPR025997">
    <property type="entry name" value="SBP_2_dom"/>
</dbReference>
<dbReference type="InterPro" id="IPR050555">
    <property type="entry name" value="Bact_Solute-Bind_Prot2"/>
</dbReference>
<sequence length="393" mass="39291">MRLRTLAVTGVIATGGLLLAACGGASNTASSATSAAGSVANSVTSAAGSAGSSASSSAGASSSSAAGGGGAVTGKVGVILPDTKSSARWETQDRPALQKAFEAAGVESDIQNANGDKAAMATIADQMIANGVTVLAIVNLDNESGAAIENKAKAQGVQTIDYDRLTLGGSADYYVSFDNTEVGKLQGEGLNKCLGGGDKNIVFLNGSPSDSNATQFSAGAHSVLDSMSNYKQVAEQAVPDWDNQQAGTIYEQIFTAQAGNIQGVLAANDGLGNAVIAVNKKNGLQIPVTGQDATVQGLQNILAGDQCMTVFKDTNKEAKALSDVAIALAKGESPTTTGTVQDTNGNREVKAILETPEAITKDNVKTVVDAGGVTAAELCTGDYAAACTTAGIS</sequence>
<evidence type="ECO:0000256" key="1">
    <source>
        <dbReference type="ARBA" id="ARBA00004196"/>
    </source>
</evidence>
<comment type="subcellular location">
    <subcellularLocation>
        <location evidence="1">Cell envelope</location>
    </subcellularLocation>
</comment>
<evidence type="ECO:0000313" key="5">
    <source>
        <dbReference type="EMBL" id="TKV57112.1"/>
    </source>
</evidence>
<gene>
    <name evidence="5" type="ORF">FDO65_20125</name>
</gene>
<dbReference type="Proteomes" id="UP000306985">
    <property type="component" value="Unassembled WGS sequence"/>
</dbReference>
<dbReference type="GO" id="GO:0030246">
    <property type="term" value="F:carbohydrate binding"/>
    <property type="evidence" value="ECO:0007669"/>
    <property type="project" value="TreeGrafter"/>
</dbReference>
<feature type="signal peptide" evidence="3">
    <location>
        <begin position="1"/>
        <end position="20"/>
    </location>
</feature>
<evidence type="ECO:0000256" key="2">
    <source>
        <dbReference type="ARBA" id="ARBA00022729"/>
    </source>
</evidence>
<evidence type="ECO:0000259" key="4">
    <source>
        <dbReference type="Pfam" id="PF13407"/>
    </source>
</evidence>
<protein>
    <submittedName>
        <fullName evidence="5">Sugar ABC transporter substrate-binding protein</fullName>
    </submittedName>
</protein>
<reference evidence="5 6" key="1">
    <citation type="submission" date="2019-05" db="EMBL/GenBank/DDBJ databases">
        <title>Nakamurella sp. N5BH11, whole genome shotgun sequence.</title>
        <authorList>
            <person name="Tuo L."/>
        </authorList>
    </citation>
    <scope>NUCLEOTIDE SEQUENCE [LARGE SCALE GENOMIC DNA]</scope>
    <source>
        <strain evidence="5 6">N5BH11</strain>
    </source>
</reference>
<accession>A0A4U6QB24</accession>
<evidence type="ECO:0000313" key="6">
    <source>
        <dbReference type="Proteomes" id="UP000306985"/>
    </source>
</evidence>
<proteinExistence type="predicted"/>
<dbReference type="PANTHER" id="PTHR30036">
    <property type="entry name" value="D-XYLOSE-BINDING PERIPLASMIC PROTEIN"/>
    <property type="match status" value="1"/>
</dbReference>
<dbReference type="InterPro" id="IPR028082">
    <property type="entry name" value="Peripla_BP_I"/>
</dbReference>
<feature type="domain" description="Periplasmic binding protein" evidence="4">
    <location>
        <begin position="79"/>
        <end position="332"/>
    </location>
</feature>
<dbReference type="Pfam" id="PF13407">
    <property type="entry name" value="Peripla_BP_4"/>
    <property type="match status" value="1"/>
</dbReference>
<dbReference type="OrthoDB" id="9773673at2"/>
<dbReference type="Gene3D" id="3.40.50.2300">
    <property type="match status" value="2"/>
</dbReference>
<dbReference type="GO" id="GO:0030288">
    <property type="term" value="C:outer membrane-bounded periplasmic space"/>
    <property type="evidence" value="ECO:0007669"/>
    <property type="project" value="TreeGrafter"/>
</dbReference>
<keyword evidence="2 3" id="KW-0732">Signal</keyword>
<dbReference type="PROSITE" id="PS51257">
    <property type="entry name" value="PROKAR_LIPOPROTEIN"/>
    <property type="match status" value="1"/>
</dbReference>